<organism evidence="2 3">
    <name type="scientific">Nitrospirillum iridis</name>
    <dbReference type="NCBI Taxonomy" id="765888"/>
    <lineage>
        <taxon>Bacteria</taxon>
        <taxon>Pseudomonadati</taxon>
        <taxon>Pseudomonadota</taxon>
        <taxon>Alphaproteobacteria</taxon>
        <taxon>Rhodospirillales</taxon>
        <taxon>Azospirillaceae</taxon>
        <taxon>Nitrospirillum</taxon>
    </lineage>
</organism>
<keyword evidence="3" id="KW-1185">Reference proteome</keyword>
<dbReference type="SUPFAM" id="SSF47413">
    <property type="entry name" value="lambda repressor-like DNA-binding domains"/>
    <property type="match status" value="1"/>
</dbReference>
<dbReference type="Proteomes" id="UP000539175">
    <property type="component" value="Unassembled WGS sequence"/>
</dbReference>
<dbReference type="PROSITE" id="PS50943">
    <property type="entry name" value="HTH_CROC1"/>
    <property type="match status" value="1"/>
</dbReference>
<sequence>MTEEILEMAAGQHRLGIMDDATYRKITVRHLGVGTLPSAEPISGEEVKAMRERAHLSQAALARYLNLTTGYVSQLERGTKQAKGAALVLLNVIRRKGIDALL</sequence>
<evidence type="ECO:0000259" key="1">
    <source>
        <dbReference type="PROSITE" id="PS50943"/>
    </source>
</evidence>
<dbReference type="Gene3D" id="1.10.260.40">
    <property type="entry name" value="lambda repressor-like DNA-binding domains"/>
    <property type="match status" value="1"/>
</dbReference>
<dbReference type="InterPro" id="IPR010982">
    <property type="entry name" value="Lambda_DNA-bd_dom_sf"/>
</dbReference>
<dbReference type="InterPro" id="IPR001387">
    <property type="entry name" value="Cro/C1-type_HTH"/>
</dbReference>
<dbReference type="CDD" id="cd00093">
    <property type="entry name" value="HTH_XRE"/>
    <property type="match status" value="1"/>
</dbReference>
<proteinExistence type="predicted"/>
<dbReference type="AlphaFoldDB" id="A0A7X0ATR1"/>
<dbReference type="EMBL" id="JACIIZ010000001">
    <property type="protein sequence ID" value="MBB6249903.1"/>
    <property type="molecule type" value="Genomic_DNA"/>
</dbReference>
<comment type="caution">
    <text evidence="2">The sequence shown here is derived from an EMBL/GenBank/DDBJ whole genome shotgun (WGS) entry which is preliminary data.</text>
</comment>
<name>A0A7X0ATR1_9PROT</name>
<dbReference type="SMART" id="SM00530">
    <property type="entry name" value="HTH_XRE"/>
    <property type="match status" value="1"/>
</dbReference>
<evidence type="ECO:0000313" key="2">
    <source>
        <dbReference type="EMBL" id="MBB6249903.1"/>
    </source>
</evidence>
<dbReference type="RefSeq" id="WP_246462856.1">
    <property type="nucleotide sequence ID" value="NZ_JACIIZ010000001.1"/>
</dbReference>
<reference evidence="2 3" key="1">
    <citation type="submission" date="2020-08" db="EMBL/GenBank/DDBJ databases">
        <title>Genomic Encyclopedia of Type Strains, Phase IV (KMG-IV): sequencing the most valuable type-strain genomes for metagenomic binning, comparative biology and taxonomic classification.</title>
        <authorList>
            <person name="Goeker M."/>
        </authorList>
    </citation>
    <scope>NUCLEOTIDE SEQUENCE [LARGE SCALE GENOMIC DNA]</scope>
    <source>
        <strain evidence="2 3">DSM 22198</strain>
    </source>
</reference>
<gene>
    <name evidence="2" type="ORF">FHS74_000436</name>
</gene>
<accession>A0A7X0ATR1</accession>
<dbReference type="Pfam" id="PF01381">
    <property type="entry name" value="HTH_3"/>
    <property type="match status" value="1"/>
</dbReference>
<feature type="domain" description="HTH cro/C1-type" evidence="1">
    <location>
        <begin position="47"/>
        <end position="90"/>
    </location>
</feature>
<evidence type="ECO:0000313" key="3">
    <source>
        <dbReference type="Proteomes" id="UP000539175"/>
    </source>
</evidence>
<dbReference type="GO" id="GO:0003677">
    <property type="term" value="F:DNA binding"/>
    <property type="evidence" value="ECO:0007669"/>
    <property type="project" value="InterPro"/>
</dbReference>
<protein>
    <submittedName>
        <fullName evidence="2">Putative transcriptional regulator</fullName>
    </submittedName>
</protein>